<sequence>MTAFTQSRNAGLSGVLTSASSVRASALPASPACLAAIVQVALDVDDLEATKTPGSGSAGDIPATVPVTPTKKAKPCAALDTAAVDPDSGLKLANFDCLPDSTKAQISGTSLFGPDWRHCSLIAMVAGSKVAFKKQTSIRYTSFGTVEKVMSMTGGNFYEHHTQLYMNLSAPSSIPVCGNLGNSNDRITFSLLQRLLTRHGQRCAKSRLGLVMRFGCNDITHRPSAFSNIGESFVYPPTIAVFVEERFVAGIRERYEKEDLNYMAAIKFAVASGRPFEFAAFKRELAKLSKDLPIDETAEPRERIRVIESFNARPGAPADAATMFTRELTVLDVRDPGICEDIRQALADLVARK</sequence>
<reference evidence="1 2" key="1">
    <citation type="journal article" date="2019" name="New Phytol.">
        <title>Comparative genomics reveals unique wood-decay strategies and fruiting body development in the Schizophyllaceae.</title>
        <authorList>
            <person name="Almasi E."/>
            <person name="Sahu N."/>
            <person name="Krizsan K."/>
            <person name="Balint B."/>
            <person name="Kovacs G.M."/>
            <person name="Kiss B."/>
            <person name="Cseklye J."/>
            <person name="Drula E."/>
            <person name="Henrissat B."/>
            <person name="Nagy I."/>
            <person name="Chovatia M."/>
            <person name="Adam C."/>
            <person name="LaButti K."/>
            <person name="Lipzen A."/>
            <person name="Riley R."/>
            <person name="Grigoriev I.V."/>
            <person name="Nagy L.G."/>
        </authorList>
    </citation>
    <scope>NUCLEOTIDE SEQUENCE [LARGE SCALE GENOMIC DNA]</scope>
    <source>
        <strain evidence="1 2">NL-1724</strain>
    </source>
</reference>
<proteinExistence type="predicted"/>
<evidence type="ECO:0000313" key="2">
    <source>
        <dbReference type="Proteomes" id="UP000320762"/>
    </source>
</evidence>
<evidence type="ECO:0000313" key="1">
    <source>
        <dbReference type="EMBL" id="TRM55898.1"/>
    </source>
</evidence>
<name>A0A550BTM6_9AGAR</name>
<accession>A0A550BTM6</accession>
<organism evidence="1 2">
    <name type="scientific">Schizophyllum amplum</name>
    <dbReference type="NCBI Taxonomy" id="97359"/>
    <lineage>
        <taxon>Eukaryota</taxon>
        <taxon>Fungi</taxon>
        <taxon>Dikarya</taxon>
        <taxon>Basidiomycota</taxon>
        <taxon>Agaricomycotina</taxon>
        <taxon>Agaricomycetes</taxon>
        <taxon>Agaricomycetidae</taxon>
        <taxon>Agaricales</taxon>
        <taxon>Schizophyllaceae</taxon>
        <taxon>Schizophyllum</taxon>
    </lineage>
</organism>
<dbReference type="AlphaFoldDB" id="A0A550BTM6"/>
<dbReference type="EMBL" id="VDMD01000089">
    <property type="protein sequence ID" value="TRM55898.1"/>
    <property type="molecule type" value="Genomic_DNA"/>
</dbReference>
<comment type="caution">
    <text evidence="1">The sequence shown here is derived from an EMBL/GenBank/DDBJ whole genome shotgun (WGS) entry which is preliminary data.</text>
</comment>
<dbReference type="Proteomes" id="UP000320762">
    <property type="component" value="Unassembled WGS sequence"/>
</dbReference>
<keyword evidence="2" id="KW-1185">Reference proteome</keyword>
<protein>
    <submittedName>
        <fullName evidence="1">Uncharacterized protein</fullName>
    </submittedName>
</protein>
<dbReference type="OrthoDB" id="2316594at2759"/>
<gene>
    <name evidence="1" type="ORF">BD626DRAFT_621661</name>
</gene>